<sequence>MKSIEVTAKTAEAAIEKGLMQLNTTKENVDIEILDQGSKGFLNIFGVKEAVVKIILKKQFDKEAEEFLNKIFTHMGVEAKVETKETEDSLNIEILGEDMGILIGYRGETLDSLQYLTSLAINKDTNEKYKRVIIDTQNYRAKRTEILKGLAIKKAKRAKMFNKAIKLEPMNPYERRIIHSALQNDNYVKTFSEGDEPYRRVVIEPKRKKA</sequence>
<comment type="domain">
    <text evidence="6">Has an N-terminal Jag-N domain and 2 RNA-binding domains (KH and R3H).</text>
</comment>
<evidence type="ECO:0000313" key="9">
    <source>
        <dbReference type="Proteomes" id="UP001056429"/>
    </source>
</evidence>
<feature type="domain" description="R3H" evidence="7">
    <location>
        <begin position="141"/>
        <end position="207"/>
    </location>
</feature>
<dbReference type="Gene3D" id="3.30.1370.50">
    <property type="entry name" value="R3H-like domain"/>
    <property type="match status" value="1"/>
</dbReference>
<keyword evidence="1 6" id="KW-0963">Cytoplasm</keyword>
<dbReference type="Pfam" id="PF13083">
    <property type="entry name" value="KH_KhpA-B"/>
    <property type="match status" value="1"/>
</dbReference>
<evidence type="ECO:0000256" key="5">
    <source>
        <dbReference type="ARBA" id="ARBA00023316"/>
    </source>
</evidence>
<dbReference type="InterPro" id="IPR038008">
    <property type="entry name" value="Jag_KH"/>
</dbReference>
<dbReference type="InterPro" id="IPR036867">
    <property type="entry name" value="R3H_dom_sf"/>
</dbReference>
<reference evidence="8" key="2">
    <citation type="submission" date="2021-04" db="EMBL/GenBank/DDBJ databases">
        <authorList>
            <person name="Dong X."/>
        </authorList>
    </citation>
    <scope>NUCLEOTIDE SEQUENCE</scope>
    <source>
        <strain evidence="8">ZWT</strain>
    </source>
</reference>
<proteinExistence type="inferred from homology"/>
<evidence type="ECO:0000256" key="6">
    <source>
        <dbReference type="HAMAP-Rule" id="MF_00867"/>
    </source>
</evidence>
<dbReference type="Pfam" id="PF14804">
    <property type="entry name" value="Jag_N"/>
    <property type="match status" value="1"/>
</dbReference>
<dbReference type="HAMAP" id="MF_00867">
    <property type="entry name" value="KhpB"/>
    <property type="match status" value="1"/>
</dbReference>
<dbReference type="SMART" id="SM00393">
    <property type="entry name" value="R3H"/>
    <property type="match status" value="1"/>
</dbReference>
<dbReference type="Gene3D" id="3.30.30.80">
    <property type="entry name" value="probable RNA-binding protein from clostridium symbiosum atcc 14940"/>
    <property type="match status" value="1"/>
</dbReference>
<protein>
    <recommendedName>
        <fullName evidence="6">RNA-binding protein KhpB</fullName>
    </recommendedName>
    <alternativeName>
        <fullName evidence="6">RNA-binding protein EloR</fullName>
    </alternativeName>
</protein>
<dbReference type="InterPro" id="IPR032782">
    <property type="entry name" value="KhpB_N"/>
</dbReference>
<feature type="region of interest" description="Jag_N domain" evidence="6">
    <location>
        <begin position="5"/>
        <end position="55"/>
    </location>
</feature>
<comment type="caution">
    <text evidence="8">The sequence shown here is derived from an EMBL/GenBank/DDBJ whole genome shotgun (WGS) entry which is preliminary data.</text>
</comment>
<dbReference type="Pfam" id="PF01424">
    <property type="entry name" value="R3H"/>
    <property type="match status" value="1"/>
</dbReference>
<dbReference type="AlphaFoldDB" id="A0A9J6P8Z8"/>
<dbReference type="InterPro" id="IPR034079">
    <property type="entry name" value="R3H_KhpB"/>
</dbReference>
<dbReference type="SUPFAM" id="SSF82708">
    <property type="entry name" value="R3H domain"/>
    <property type="match status" value="1"/>
</dbReference>
<dbReference type="InterPro" id="IPR015946">
    <property type="entry name" value="KH_dom-like_a/b"/>
</dbReference>
<organism evidence="8 9">
    <name type="scientific">Oceanirhabdus seepicola</name>
    <dbReference type="NCBI Taxonomy" id="2828781"/>
    <lineage>
        <taxon>Bacteria</taxon>
        <taxon>Bacillati</taxon>
        <taxon>Bacillota</taxon>
        <taxon>Clostridia</taxon>
        <taxon>Eubacteriales</taxon>
        <taxon>Clostridiaceae</taxon>
        <taxon>Oceanirhabdus</taxon>
    </lineage>
</organism>
<comment type="subunit">
    <text evidence="6">Forms a complex with KhpA.</text>
</comment>
<dbReference type="GO" id="GO:0008360">
    <property type="term" value="P:regulation of cell shape"/>
    <property type="evidence" value="ECO:0007669"/>
    <property type="project" value="UniProtKB-KW"/>
</dbReference>
<dbReference type="GO" id="GO:0003723">
    <property type="term" value="F:RNA binding"/>
    <property type="evidence" value="ECO:0007669"/>
    <property type="project" value="UniProtKB-UniRule"/>
</dbReference>
<evidence type="ECO:0000259" key="7">
    <source>
        <dbReference type="PROSITE" id="PS51061"/>
    </source>
</evidence>
<evidence type="ECO:0000256" key="4">
    <source>
        <dbReference type="ARBA" id="ARBA00023186"/>
    </source>
</evidence>
<evidence type="ECO:0000313" key="8">
    <source>
        <dbReference type="EMBL" id="MCM1992353.1"/>
    </source>
</evidence>
<dbReference type="PANTHER" id="PTHR35800">
    <property type="entry name" value="PROTEIN JAG"/>
    <property type="match status" value="1"/>
</dbReference>
<dbReference type="Proteomes" id="UP001056429">
    <property type="component" value="Unassembled WGS sequence"/>
</dbReference>
<dbReference type="SMART" id="SM01245">
    <property type="entry name" value="Jag_N"/>
    <property type="match status" value="1"/>
</dbReference>
<keyword evidence="4 6" id="KW-0143">Chaperone</keyword>
<comment type="function">
    <text evidence="6">A probable RNA chaperone. Forms a complex with KhpA which binds to cellular RNA and controls its expression. Plays a role in peptidoglycan (PG) homeostasis and cell length regulation.</text>
</comment>
<name>A0A9J6P8Z8_9CLOT</name>
<dbReference type="EMBL" id="JAGSOJ010000005">
    <property type="protein sequence ID" value="MCM1992353.1"/>
    <property type="molecule type" value="Genomic_DNA"/>
</dbReference>
<comment type="similarity">
    <text evidence="6">Belongs to the KhpB RNA-binding protein family.</text>
</comment>
<dbReference type="InterPro" id="IPR039247">
    <property type="entry name" value="KhpB"/>
</dbReference>
<evidence type="ECO:0000256" key="2">
    <source>
        <dbReference type="ARBA" id="ARBA00022884"/>
    </source>
</evidence>
<dbReference type="GO" id="GO:0005737">
    <property type="term" value="C:cytoplasm"/>
    <property type="evidence" value="ECO:0007669"/>
    <property type="project" value="UniProtKB-SubCell"/>
</dbReference>
<dbReference type="CDD" id="cd02644">
    <property type="entry name" value="R3H_jag"/>
    <property type="match status" value="1"/>
</dbReference>
<keyword evidence="3 6" id="KW-0133">Cell shape</keyword>
<dbReference type="Gene3D" id="3.30.300.20">
    <property type="match status" value="1"/>
</dbReference>
<dbReference type="GO" id="GO:0009252">
    <property type="term" value="P:peptidoglycan biosynthetic process"/>
    <property type="evidence" value="ECO:0007669"/>
    <property type="project" value="UniProtKB-UniRule"/>
</dbReference>
<dbReference type="InterPro" id="IPR001374">
    <property type="entry name" value="R3H_dom"/>
</dbReference>
<dbReference type="PANTHER" id="PTHR35800:SF1">
    <property type="entry name" value="RNA-BINDING PROTEIN KHPB"/>
    <property type="match status" value="1"/>
</dbReference>
<dbReference type="GO" id="GO:0071555">
    <property type="term" value="P:cell wall organization"/>
    <property type="evidence" value="ECO:0007669"/>
    <property type="project" value="UniProtKB-KW"/>
</dbReference>
<keyword evidence="5 6" id="KW-0961">Cell wall biogenesis/degradation</keyword>
<dbReference type="CDD" id="cd02414">
    <property type="entry name" value="KH-II_Jag"/>
    <property type="match status" value="1"/>
</dbReference>
<keyword evidence="9" id="KW-1185">Reference proteome</keyword>
<reference evidence="8" key="1">
    <citation type="journal article" date="2021" name="mSystems">
        <title>Bacteria and Archaea Synergistically Convert Glycine Betaine to Biogenic Methane in the Formosa Cold Seep of the South China Sea.</title>
        <authorList>
            <person name="Li L."/>
            <person name="Zhang W."/>
            <person name="Zhang S."/>
            <person name="Song L."/>
            <person name="Sun Q."/>
            <person name="Zhang H."/>
            <person name="Xiang H."/>
            <person name="Dong X."/>
        </authorList>
    </citation>
    <scope>NUCLEOTIDE SEQUENCE</scope>
    <source>
        <strain evidence="8">ZWT</strain>
    </source>
</reference>
<evidence type="ECO:0000256" key="1">
    <source>
        <dbReference type="ARBA" id="ARBA00022490"/>
    </source>
</evidence>
<accession>A0A9J6P8Z8</accession>
<dbReference type="PROSITE" id="PS51061">
    <property type="entry name" value="R3H"/>
    <property type="match status" value="1"/>
</dbReference>
<comment type="subcellular location">
    <subcellularLocation>
        <location evidence="6">Cytoplasm</location>
    </subcellularLocation>
</comment>
<dbReference type="NCBIfam" id="NF041568">
    <property type="entry name" value="Jag_EloR"/>
    <property type="match status" value="1"/>
</dbReference>
<gene>
    <name evidence="6" type="primary">khpB</name>
    <name evidence="6" type="synonym">eloR</name>
    <name evidence="8" type="ORF">KDK92_21780</name>
</gene>
<keyword evidence="2 6" id="KW-0694">RNA-binding</keyword>
<dbReference type="InterPro" id="IPR038247">
    <property type="entry name" value="Jag_N_dom_sf"/>
</dbReference>
<evidence type="ECO:0000256" key="3">
    <source>
        <dbReference type="ARBA" id="ARBA00022960"/>
    </source>
</evidence>
<dbReference type="RefSeq" id="WP_250861508.1">
    <property type="nucleotide sequence ID" value="NZ_JAGSOJ010000005.1"/>
</dbReference>